<name>A0A521E386_9BACT</name>
<keyword evidence="3 7" id="KW-0378">Hydrolase</keyword>
<evidence type="ECO:0000256" key="7">
    <source>
        <dbReference type="HAMAP-Rule" id="MF_00092"/>
    </source>
</evidence>
<dbReference type="Proteomes" id="UP000317557">
    <property type="component" value="Unassembled WGS sequence"/>
</dbReference>
<dbReference type="SUPFAM" id="SSF160443">
    <property type="entry name" value="SMR domain-like"/>
    <property type="match status" value="1"/>
</dbReference>
<dbReference type="GO" id="GO:0005524">
    <property type="term" value="F:ATP binding"/>
    <property type="evidence" value="ECO:0007669"/>
    <property type="project" value="UniProtKB-UniRule"/>
</dbReference>
<dbReference type="SMART" id="SM00463">
    <property type="entry name" value="SMR"/>
    <property type="match status" value="1"/>
</dbReference>
<evidence type="ECO:0000256" key="2">
    <source>
        <dbReference type="ARBA" id="ARBA00022741"/>
    </source>
</evidence>
<dbReference type="GO" id="GO:0030983">
    <property type="term" value="F:mismatched DNA binding"/>
    <property type="evidence" value="ECO:0007669"/>
    <property type="project" value="InterPro"/>
</dbReference>
<keyword evidence="5 7" id="KW-0694">RNA-binding</keyword>
<dbReference type="InterPro" id="IPR002625">
    <property type="entry name" value="Smr_dom"/>
</dbReference>
<keyword evidence="7" id="KW-0255">Endonuclease</keyword>
<evidence type="ECO:0000256" key="5">
    <source>
        <dbReference type="ARBA" id="ARBA00022884"/>
    </source>
</evidence>
<keyword evidence="1 7" id="KW-0699">rRNA-binding</keyword>
<dbReference type="GO" id="GO:0016887">
    <property type="term" value="F:ATP hydrolysis activity"/>
    <property type="evidence" value="ECO:0007669"/>
    <property type="project" value="InterPro"/>
</dbReference>
<comment type="similarity">
    <text evidence="7">Belongs to the DNA mismatch repair MutS family. MutS2 subfamily.</text>
</comment>
<proteinExistence type="inferred from homology"/>
<sequence length="804" mass="91124">MKRYPDSLLDKLGFEHIREAALELTQSVRSEEVLEALQPSSNPKRVQLLTEQTKEMLDILADADPFPLTEFPEVRDYLSASQAEGSLIPLPAFVDILKICAIARNVKKYFKARAEIYPQLTRVSEGLIPMKELESHIKGKVTEHGELRDDASTELQSIRRKLNKRKSDLRTTINRAMSKASKDGMASDEGATIRNGRMVIPIQAEFKRKFQGFVHDVSASGQTVYIEPVEALNMNNEIRQFEAEEQREIERILRELTKHIRQNAEYIEQNLECLAEIDVIAAKGKLTRKLDGLIPIISEKNYLSIKEAYNPILRLKNLNIRKEENREKIVPLFLKMEEDERCLMITGPNAGGKSVAMKTVGLLALMMQSGFGVPADPTSEIPIFSGIFVDLGDDQSIENDLSTFSSRLQWMRETINRFEAGSLVLIDEAAAGTDPEEGGALFQSFIERMLEDDCKVIVTTHHGSLKVFAHEHEMAVNGSMEFDQATLSPTYKFKKGIPGSSYAFEIAQRMELNEEVLKRARVLLGEAKNKMESLITELETKSQQAAELKEKYTKLQEKAESERKKFENKIQAIEKDKEKIREKALKEAKSIMDSANQRVEQAVQRIVEQNKADKDEIKEIRKEVDEEKKEIDRSLQEIEEKKEEREQVSDDPPKEGDQVRFKDGNTTGELVEVNGKNAVVQAGGLRLKTKYKNLVKVDQPKKKKKKAKARSSLIVGDSNLTSGLVKPSLEVRGLRTDDAIHEVTQYLDRAVFRNMNQVEIIHGKGDGILRSQIQKYLEKRDDVKHYETAPIERGGAGCTIVELK</sequence>
<protein>
    <recommendedName>
        <fullName evidence="7">Endonuclease MutS2</fullName>
        <ecNumber evidence="7">3.1.-.-</ecNumber>
    </recommendedName>
    <alternativeName>
        <fullName evidence="7">Ribosome-associated protein quality control-upstream factor</fullName>
        <shortName evidence="7">RQC-upstream factor</shortName>
        <shortName evidence="7">RqcU</shortName>
        <ecNumber evidence="7">3.6.4.-</ecNumber>
    </alternativeName>
</protein>
<organism evidence="11 12">
    <name type="scientific">Gracilimonas mengyeensis</name>
    <dbReference type="NCBI Taxonomy" id="1302730"/>
    <lineage>
        <taxon>Bacteria</taxon>
        <taxon>Pseudomonadati</taxon>
        <taxon>Balneolota</taxon>
        <taxon>Balneolia</taxon>
        <taxon>Balneolales</taxon>
        <taxon>Balneolaceae</taxon>
        <taxon>Gracilimonas</taxon>
    </lineage>
</organism>
<dbReference type="InterPro" id="IPR045076">
    <property type="entry name" value="MutS"/>
</dbReference>
<comment type="function">
    <text evidence="7">Acts as a ribosome collision sensor, splitting the ribosome into its 2 subunits. Detects stalled/collided 70S ribosomes which it binds and splits by an ATP-hydrolysis driven conformational change. Acts upstream of the ribosome quality control system (RQC), a ribosome-associated complex that mediates the extraction of incompletely synthesized nascent chains from stalled ribosomes and their subsequent degradation. Probably generates substrates for RQC.</text>
</comment>
<comment type="subunit">
    <text evidence="7">Homodimer. Binds to stalled ribosomes, contacting rRNA.</text>
</comment>
<feature type="coiled-coil region" evidence="8">
    <location>
        <begin position="231"/>
        <end position="269"/>
    </location>
</feature>
<dbReference type="EMBL" id="FXTP01000010">
    <property type="protein sequence ID" value="SMO77580.1"/>
    <property type="molecule type" value="Genomic_DNA"/>
</dbReference>
<reference evidence="11 12" key="1">
    <citation type="submission" date="2017-05" db="EMBL/GenBank/DDBJ databases">
        <authorList>
            <person name="Varghese N."/>
            <person name="Submissions S."/>
        </authorList>
    </citation>
    <scope>NUCLEOTIDE SEQUENCE [LARGE SCALE GENOMIC DNA]</scope>
    <source>
        <strain evidence="11 12">DSM 21985</strain>
    </source>
</reference>
<dbReference type="Gene3D" id="3.40.50.300">
    <property type="entry name" value="P-loop containing nucleotide triphosphate hydrolases"/>
    <property type="match status" value="1"/>
</dbReference>
<evidence type="ECO:0000313" key="11">
    <source>
        <dbReference type="EMBL" id="SMO77580.1"/>
    </source>
</evidence>
<dbReference type="InterPro" id="IPR046893">
    <property type="entry name" value="MSSS"/>
</dbReference>
<dbReference type="GO" id="GO:0004519">
    <property type="term" value="F:endonuclease activity"/>
    <property type="evidence" value="ECO:0007669"/>
    <property type="project" value="UniProtKB-UniRule"/>
</dbReference>
<dbReference type="GO" id="GO:0006298">
    <property type="term" value="P:mismatch repair"/>
    <property type="evidence" value="ECO:0007669"/>
    <property type="project" value="InterPro"/>
</dbReference>
<evidence type="ECO:0000256" key="8">
    <source>
        <dbReference type="SAM" id="Coils"/>
    </source>
</evidence>
<dbReference type="GO" id="GO:0072344">
    <property type="term" value="P:rescue of stalled ribosome"/>
    <property type="evidence" value="ECO:0007669"/>
    <property type="project" value="UniProtKB-UniRule"/>
</dbReference>
<dbReference type="InterPro" id="IPR027417">
    <property type="entry name" value="P-loop_NTPase"/>
</dbReference>
<keyword evidence="12" id="KW-1185">Reference proteome</keyword>
<dbReference type="HAMAP" id="MF_00092">
    <property type="entry name" value="MutS2"/>
    <property type="match status" value="1"/>
</dbReference>
<evidence type="ECO:0000256" key="3">
    <source>
        <dbReference type="ARBA" id="ARBA00022801"/>
    </source>
</evidence>
<evidence type="ECO:0000259" key="10">
    <source>
        <dbReference type="PROSITE" id="PS50828"/>
    </source>
</evidence>
<dbReference type="GO" id="GO:0045910">
    <property type="term" value="P:negative regulation of DNA recombination"/>
    <property type="evidence" value="ECO:0007669"/>
    <property type="project" value="InterPro"/>
</dbReference>
<keyword evidence="6 7" id="KW-0238">DNA-binding</keyword>
<evidence type="ECO:0000256" key="4">
    <source>
        <dbReference type="ARBA" id="ARBA00022840"/>
    </source>
</evidence>
<keyword evidence="4 7" id="KW-0067">ATP-binding</keyword>
<evidence type="ECO:0000313" key="12">
    <source>
        <dbReference type="Proteomes" id="UP000317557"/>
    </source>
</evidence>
<feature type="region of interest" description="Disordered" evidence="9">
    <location>
        <begin position="625"/>
        <end position="667"/>
    </location>
</feature>
<keyword evidence="7" id="KW-0540">Nuclease</keyword>
<dbReference type="EC" id="3.6.4.-" evidence="7"/>
<dbReference type="GO" id="GO:0140664">
    <property type="term" value="F:ATP-dependent DNA damage sensor activity"/>
    <property type="evidence" value="ECO:0007669"/>
    <property type="project" value="InterPro"/>
</dbReference>
<dbReference type="InterPro" id="IPR036063">
    <property type="entry name" value="Smr_dom_sf"/>
</dbReference>
<dbReference type="Pfam" id="PF00488">
    <property type="entry name" value="MutS_V"/>
    <property type="match status" value="1"/>
</dbReference>
<dbReference type="AlphaFoldDB" id="A0A521E386"/>
<dbReference type="SUPFAM" id="SSF52540">
    <property type="entry name" value="P-loop containing nucleoside triphosphate hydrolases"/>
    <property type="match status" value="1"/>
</dbReference>
<accession>A0A521E386</accession>
<keyword evidence="2 7" id="KW-0547">Nucleotide-binding</keyword>
<dbReference type="GO" id="GO:0043023">
    <property type="term" value="F:ribosomal large subunit binding"/>
    <property type="evidence" value="ECO:0007669"/>
    <property type="project" value="UniProtKB-UniRule"/>
</dbReference>
<dbReference type="RefSeq" id="WP_142454862.1">
    <property type="nucleotide sequence ID" value="NZ_FXTP01000010.1"/>
</dbReference>
<dbReference type="NCBIfam" id="TIGR01069">
    <property type="entry name" value="mutS2"/>
    <property type="match status" value="1"/>
</dbReference>
<dbReference type="PIRSF" id="PIRSF005814">
    <property type="entry name" value="MutS_YshD"/>
    <property type="match status" value="1"/>
</dbReference>
<dbReference type="SMART" id="SM00534">
    <property type="entry name" value="MUTSac"/>
    <property type="match status" value="1"/>
</dbReference>
<dbReference type="Pfam" id="PF20297">
    <property type="entry name" value="MSSS"/>
    <property type="match status" value="1"/>
</dbReference>
<evidence type="ECO:0000256" key="6">
    <source>
        <dbReference type="ARBA" id="ARBA00023125"/>
    </source>
</evidence>
<feature type="domain" description="Smr" evidence="10">
    <location>
        <begin position="729"/>
        <end position="804"/>
    </location>
</feature>
<dbReference type="OrthoDB" id="9808166at2"/>
<dbReference type="SUPFAM" id="SSF48334">
    <property type="entry name" value="DNA repair protein MutS, domain III"/>
    <property type="match status" value="1"/>
</dbReference>
<dbReference type="InterPro" id="IPR036187">
    <property type="entry name" value="DNA_mismatch_repair_MutS_sf"/>
</dbReference>
<dbReference type="PANTHER" id="PTHR48466:SF2">
    <property type="entry name" value="OS10G0509000 PROTEIN"/>
    <property type="match status" value="1"/>
</dbReference>
<dbReference type="InterPro" id="IPR005747">
    <property type="entry name" value="MutS2"/>
</dbReference>
<dbReference type="GO" id="GO:0019843">
    <property type="term" value="F:rRNA binding"/>
    <property type="evidence" value="ECO:0007669"/>
    <property type="project" value="UniProtKB-UniRule"/>
</dbReference>
<dbReference type="InterPro" id="IPR007696">
    <property type="entry name" value="DNA_mismatch_repair_MutS_core"/>
</dbReference>
<keyword evidence="8" id="KW-0175">Coiled coil</keyword>
<evidence type="ECO:0000256" key="1">
    <source>
        <dbReference type="ARBA" id="ARBA00022730"/>
    </source>
</evidence>
<dbReference type="SMART" id="SM00533">
    <property type="entry name" value="MUTSd"/>
    <property type="match status" value="1"/>
</dbReference>
<dbReference type="Pfam" id="PF01713">
    <property type="entry name" value="Smr"/>
    <property type="match status" value="1"/>
</dbReference>
<dbReference type="InterPro" id="IPR000432">
    <property type="entry name" value="DNA_mismatch_repair_MutS_C"/>
</dbReference>
<dbReference type="Gene3D" id="3.30.1370.110">
    <property type="match status" value="1"/>
</dbReference>
<evidence type="ECO:0000256" key="9">
    <source>
        <dbReference type="SAM" id="MobiDB-lite"/>
    </source>
</evidence>
<feature type="compositionally biased region" description="Basic and acidic residues" evidence="9">
    <location>
        <begin position="625"/>
        <end position="663"/>
    </location>
</feature>
<dbReference type="FunFam" id="3.40.50.300:FF:000830">
    <property type="entry name" value="Endonuclease MutS2"/>
    <property type="match status" value="1"/>
</dbReference>
<gene>
    <name evidence="7" type="primary">mutS2</name>
    <name evidence="7" type="synonym">rqcU</name>
    <name evidence="11" type="ORF">SAMN06265219_11042</name>
</gene>
<dbReference type="PANTHER" id="PTHR48466">
    <property type="entry name" value="OS10G0509000 PROTEIN-RELATED"/>
    <property type="match status" value="1"/>
</dbReference>
<dbReference type="PROSITE" id="PS50828">
    <property type="entry name" value="SMR"/>
    <property type="match status" value="1"/>
</dbReference>
<dbReference type="EC" id="3.1.-.-" evidence="7"/>
<comment type="function">
    <text evidence="7">Endonuclease that is involved in the suppression of homologous recombination and thus may have a key role in the control of bacterial genetic diversity.</text>
</comment>
<feature type="binding site" evidence="7">
    <location>
        <begin position="347"/>
        <end position="354"/>
    </location>
    <ligand>
        <name>ATP</name>
        <dbReference type="ChEBI" id="CHEBI:30616"/>
    </ligand>
</feature>